<organism evidence="2 3">
    <name type="scientific">Capsicum annuum</name>
    <name type="common">Capsicum pepper</name>
    <dbReference type="NCBI Taxonomy" id="4072"/>
    <lineage>
        <taxon>Eukaryota</taxon>
        <taxon>Viridiplantae</taxon>
        <taxon>Streptophyta</taxon>
        <taxon>Embryophyta</taxon>
        <taxon>Tracheophyta</taxon>
        <taxon>Spermatophyta</taxon>
        <taxon>Magnoliopsida</taxon>
        <taxon>eudicotyledons</taxon>
        <taxon>Gunneridae</taxon>
        <taxon>Pentapetalae</taxon>
        <taxon>asterids</taxon>
        <taxon>lamiids</taxon>
        <taxon>Solanales</taxon>
        <taxon>Solanaceae</taxon>
        <taxon>Solanoideae</taxon>
        <taxon>Capsiceae</taxon>
        <taxon>Capsicum</taxon>
    </lineage>
</organism>
<gene>
    <name evidence="2" type="ORF">T459_30890</name>
</gene>
<evidence type="ECO:0000256" key="1">
    <source>
        <dbReference type="SAM" id="MobiDB-lite"/>
    </source>
</evidence>
<protein>
    <submittedName>
        <fullName evidence="2">Uncharacterized protein</fullName>
    </submittedName>
</protein>
<evidence type="ECO:0000313" key="2">
    <source>
        <dbReference type="EMBL" id="PHT66465.1"/>
    </source>
</evidence>
<sequence length="202" mass="23291">MRILSKTWKQAWLTLSNLEFRVEYMSRGSVIVDTIMERYRDDKIPIDKFEFSNYSGSNDNDLFFIRINTWLDMALQNGVKDIIYENPYYLTRSYPFPIINVLAGKCFKRIGFERLYMAKHLAVARYTKTTKRLAERSVMGPTYCRGKSKGAGVYKMGLSATVYHVWAGKEPKGVSEVHKTNNSHCKGDDSRSHSKNKSTLGD</sequence>
<keyword evidence="3" id="KW-1185">Reference proteome</keyword>
<dbReference type="AlphaFoldDB" id="A0A2G2Y9M6"/>
<proteinExistence type="predicted"/>
<feature type="region of interest" description="Disordered" evidence="1">
    <location>
        <begin position="175"/>
        <end position="202"/>
    </location>
</feature>
<dbReference type="Gramene" id="PHT66465">
    <property type="protein sequence ID" value="PHT66465"/>
    <property type="gene ID" value="T459_30890"/>
</dbReference>
<reference evidence="2 3" key="1">
    <citation type="journal article" date="2014" name="Nat. Genet.">
        <title>Genome sequence of the hot pepper provides insights into the evolution of pungency in Capsicum species.</title>
        <authorList>
            <person name="Kim S."/>
            <person name="Park M."/>
            <person name="Yeom S.I."/>
            <person name="Kim Y.M."/>
            <person name="Lee J.M."/>
            <person name="Lee H.A."/>
            <person name="Seo E."/>
            <person name="Choi J."/>
            <person name="Cheong K."/>
            <person name="Kim K.T."/>
            <person name="Jung K."/>
            <person name="Lee G.W."/>
            <person name="Oh S.K."/>
            <person name="Bae C."/>
            <person name="Kim S.B."/>
            <person name="Lee H.Y."/>
            <person name="Kim S.Y."/>
            <person name="Kim M.S."/>
            <person name="Kang B.C."/>
            <person name="Jo Y.D."/>
            <person name="Yang H.B."/>
            <person name="Jeong H.J."/>
            <person name="Kang W.H."/>
            <person name="Kwon J.K."/>
            <person name="Shin C."/>
            <person name="Lim J.Y."/>
            <person name="Park J.H."/>
            <person name="Huh J.H."/>
            <person name="Kim J.S."/>
            <person name="Kim B.D."/>
            <person name="Cohen O."/>
            <person name="Paran I."/>
            <person name="Suh M.C."/>
            <person name="Lee S.B."/>
            <person name="Kim Y.K."/>
            <person name="Shin Y."/>
            <person name="Noh S.J."/>
            <person name="Park J."/>
            <person name="Seo Y.S."/>
            <person name="Kwon S.Y."/>
            <person name="Kim H.A."/>
            <person name="Park J.M."/>
            <person name="Kim H.J."/>
            <person name="Choi S.B."/>
            <person name="Bosland P.W."/>
            <person name="Reeves G."/>
            <person name="Jo S.H."/>
            <person name="Lee B.W."/>
            <person name="Cho H.T."/>
            <person name="Choi H.S."/>
            <person name="Lee M.S."/>
            <person name="Yu Y."/>
            <person name="Do Choi Y."/>
            <person name="Park B.S."/>
            <person name="van Deynze A."/>
            <person name="Ashrafi H."/>
            <person name="Hill T."/>
            <person name="Kim W.T."/>
            <person name="Pai H.S."/>
            <person name="Ahn H.K."/>
            <person name="Yeam I."/>
            <person name="Giovannoni J.J."/>
            <person name="Rose J.K."/>
            <person name="Sorensen I."/>
            <person name="Lee S.J."/>
            <person name="Kim R.W."/>
            <person name="Choi I.Y."/>
            <person name="Choi B.S."/>
            <person name="Lim J.S."/>
            <person name="Lee Y.H."/>
            <person name="Choi D."/>
        </authorList>
    </citation>
    <scope>NUCLEOTIDE SEQUENCE [LARGE SCALE GENOMIC DNA]</scope>
    <source>
        <strain evidence="3">cv. CM334</strain>
    </source>
</reference>
<dbReference type="Proteomes" id="UP000222542">
    <property type="component" value="Unassembled WGS sequence"/>
</dbReference>
<comment type="caution">
    <text evidence="2">The sequence shown here is derived from an EMBL/GenBank/DDBJ whole genome shotgun (WGS) entry which is preliminary data.</text>
</comment>
<accession>A0A2G2Y9M6</accession>
<feature type="compositionally biased region" description="Basic and acidic residues" evidence="1">
    <location>
        <begin position="175"/>
        <end position="192"/>
    </location>
</feature>
<name>A0A2G2Y9M6_CAPAN</name>
<dbReference type="STRING" id="4072.A0A2G2Y9M6"/>
<reference evidence="2 3" key="2">
    <citation type="journal article" date="2017" name="Genome Biol.">
        <title>New reference genome sequences of hot pepper reveal the massive evolution of plant disease-resistance genes by retroduplication.</title>
        <authorList>
            <person name="Kim S."/>
            <person name="Park J."/>
            <person name="Yeom S.I."/>
            <person name="Kim Y.M."/>
            <person name="Seo E."/>
            <person name="Kim K.T."/>
            <person name="Kim M.S."/>
            <person name="Lee J.M."/>
            <person name="Cheong K."/>
            <person name="Shin H.S."/>
            <person name="Kim S.B."/>
            <person name="Han K."/>
            <person name="Lee J."/>
            <person name="Park M."/>
            <person name="Lee H.A."/>
            <person name="Lee H.Y."/>
            <person name="Lee Y."/>
            <person name="Oh S."/>
            <person name="Lee J.H."/>
            <person name="Choi E."/>
            <person name="Choi E."/>
            <person name="Lee S.E."/>
            <person name="Jeon J."/>
            <person name="Kim H."/>
            <person name="Choi G."/>
            <person name="Song H."/>
            <person name="Lee J."/>
            <person name="Lee S.C."/>
            <person name="Kwon J.K."/>
            <person name="Lee H.Y."/>
            <person name="Koo N."/>
            <person name="Hong Y."/>
            <person name="Kim R.W."/>
            <person name="Kang W.H."/>
            <person name="Huh J.H."/>
            <person name="Kang B.C."/>
            <person name="Yang T.J."/>
            <person name="Lee Y.H."/>
            <person name="Bennetzen J.L."/>
            <person name="Choi D."/>
        </authorList>
    </citation>
    <scope>NUCLEOTIDE SEQUENCE [LARGE SCALE GENOMIC DNA]</scope>
    <source>
        <strain evidence="3">cv. CM334</strain>
    </source>
</reference>
<evidence type="ECO:0000313" key="3">
    <source>
        <dbReference type="Proteomes" id="UP000222542"/>
    </source>
</evidence>
<dbReference type="EMBL" id="AYRZ02000012">
    <property type="protein sequence ID" value="PHT66465.1"/>
    <property type="molecule type" value="Genomic_DNA"/>
</dbReference>